<evidence type="ECO:0000313" key="1">
    <source>
        <dbReference type="EMBL" id="CAA7407830.1"/>
    </source>
</evidence>
<keyword evidence="2" id="KW-1185">Reference proteome</keyword>
<sequence>MGPREGQRLVEGNKKKIKAWLMSFSCLRSSWRRDYLEHIKIITDQASLGLGLTHNEICFNKNEKLKIIYKILV</sequence>
<dbReference type="AlphaFoldDB" id="A0A7I8LDA3"/>
<dbReference type="EMBL" id="LR746277">
    <property type="protein sequence ID" value="CAA7407830.1"/>
    <property type="molecule type" value="Genomic_DNA"/>
</dbReference>
<dbReference type="Proteomes" id="UP000663760">
    <property type="component" value="Chromosome 14"/>
</dbReference>
<accession>A0A7I8LDA3</accession>
<organism evidence="1 2">
    <name type="scientific">Spirodela intermedia</name>
    <name type="common">Intermediate duckweed</name>
    <dbReference type="NCBI Taxonomy" id="51605"/>
    <lineage>
        <taxon>Eukaryota</taxon>
        <taxon>Viridiplantae</taxon>
        <taxon>Streptophyta</taxon>
        <taxon>Embryophyta</taxon>
        <taxon>Tracheophyta</taxon>
        <taxon>Spermatophyta</taxon>
        <taxon>Magnoliopsida</taxon>
        <taxon>Liliopsida</taxon>
        <taxon>Araceae</taxon>
        <taxon>Lemnoideae</taxon>
        <taxon>Spirodela</taxon>
    </lineage>
</organism>
<evidence type="ECO:0000313" key="2">
    <source>
        <dbReference type="Proteomes" id="UP000663760"/>
    </source>
</evidence>
<gene>
    <name evidence="1" type="ORF">SI8410_14018508</name>
</gene>
<proteinExistence type="predicted"/>
<protein>
    <submittedName>
        <fullName evidence="1">Uncharacterized protein</fullName>
    </submittedName>
</protein>
<reference evidence="1" key="1">
    <citation type="submission" date="2020-02" db="EMBL/GenBank/DDBJ databases">
        <authorList>
            <person name="Scholz U."/>
            <person name="Mascher M."/>
            <person name="Fiebig A."/>
        </authorList>
    </citation>
    <scope>NUCLEOTIDE SEQUENCE</scope>
</reference>
<name>A0A7I8LDA3_SPIIN</name>